<comment type="caution">
    <text evidence="2">The sequence shown here is derived from an EMBL/GenBank/DDBJ whole genome shotgun (WGS) entry which is preliminary data.</text>
</comment>
<accession>A0ABQ3DPQ5</accession>
<reference evidence="3" key="1">
    <citation type="journal article" date="2019" name="Int. J. Syst. Evol. Microbiol.">
        <title>The Global Catalogue of Microorganisms (GCM) 10K type strain sequencing project: providing services to taxonomists for standard genome sequencing and annotation.</title>
        <authorList>
            <consortium name="The Broad Institute Genomics Platform"/>
            <consortium name="The Broad Institute Genome Sequencing Center for Infectious Disease"/>
            <person name="Wu L."/>
            <person name="Ma J."/>
        </authorList>
    </citation>
    <scope>NUCLEOTIDE SEQUENCE [LARGE SCALE GENOMIC DNA]</scope>
    <source>
        <strain evidence="3">KCTC 32998</strain>
    </source>
</reference>
<keyword evidence="2" id="KW-0560">Oxidoreductase</keyword>
<dbReference type="PANTHER" id="PTHR31212:SF4">
    <property type="entry name" value="ALPHA-KETOGLUTARATE-DEPENDENT DIOXYGENASE ALKB HOMOLOG 3"/>
    <property type="match status" value="1"/>
</dbReference>
<name>A0ABQ3DPQ5_9GAMM</name>
<dbReference type="InterPro" id="IPR027450">
    <property type="entry name" value="AlkB-like"/>
</dbReference>
<dbReference type="InterPro" id="IPR037151">
    <property type="entry name" value="AlkB-like_sf"/>
</dbReference>
<dbReference type="Pfam" id="PF13532">
    <property type="entry name" value="2OG-FeII_Oxy_2"/>
    <property type="match status" value="1"/>
</dbReference>
<dbReference type="PROSITE" id="PS51471">
    <property type="entry name" value="FE2OG_OXY"/>
    <property type="match status" value="1"/>
</dbReference>
<sequence length="220" mass="24743">MSQQGPADKARRATIPAESATPWQVIHPAPLLALQPDFLTAAEADSVLHRLDQEIDWHSPTIQIYGRQHKIPRAQCWMGDDGLAYRYSGHSMYATPWHPGVEALRDRVIHALDHANLPFSRFNSVLLNRYRGGEERMGWHSDDEVELGHAPIVAALSLGSERPLRFRDRQRQAFNVWLPHGSLLLMGPGAQSCWQHALAPRKIAGTRISLTFRRIVSDAA</sequence>
<keyword evidence="3" id="KW-1185">Reference proteome</keyword>
<protein>
    <submittedName>
        <fullName evidence="2">Alpha-ketoglutarate-dependent dioxygenase AlkB</fullName>
    </submittedName>
</protein>
<keyword evidence="2" id="KW-0223">Dioxygenase</keyword>
<feature type="domain" description="Fe2OG dioxygenase" evidence="1">
    <location>
        <begin position="121"/>
        <end position="216"/>
    </location>
</feature>
<dbReference type="PANTHER" id="PTHR31212">
    <property type="entry name" value="ALPHA-KETOGLUTARATE-DEPENDENT DIOXYGENASE ALKB HOMOLOG 3"/>
    <property type="match status" value="1"/>
</dbReference>
<evidence type="ECO:0000313" key="3">
    <source>
        <dbReference type="Proteomes" id="UP000646745"/>
    </source>
</evidence>
<dbReference type="EMBL" id="BMZI01000001">
    <property type="protein sequence ID" value="GHB09645.1"/>
    <property type="molecule type" value="Genomic_DNA"/>
</dbReference>
<dbReference type="Gene3D" id="2.60.120.590">
    <property type="entry name" value="Alpha-ketoglutarate-dependent dioxygenase AlkB-like"/>
    <property type="match status" value="1"/>
</dbReference>
<evidence type="ECO:0000259" key="1">
    <source>
        <dbReference type="PROSITE" id="PS51471"/>
    </source>
</evidence>
<gene>
    <name evidence="2" type="ORF">GCM10009038_04100</name>
</gene>
<organism evidence="2 3">
    <name type="scientific">Salinicola rhizosphaerae</name>
    <dbReference type="NCBI Taxonomy" id="1443141"/>
    <lineage>
        <taxon>Bacteria</taxon>
        <taxon>Pseudomonadati</taxon>
        <taxon>Pseudomonadota</taxon>
        <taxon>Gammaproteobacteria</taxon>
        <taxon>Oceanospirillales</taxon>
        <taxon>Halomonadaceae</taxon>
        <taxon>Salinicola</taxon>
    </lineage>
</organism>
<dbReference type="InterPro" id="IPR032854">
    <property type="entry name" value="ALKBH3"/>
</dbReference>
<dbReference type="InterPro" id="IPR005123">
    <property type="entry name" value="Oxoglu/Fe-dep_dioxygenase_dom"/>
</dbReference>
<dbReference type="Proteomes" id="UP000646745">
    <property type="component" value="Unassembled WGS sequence"/>
</dbReference>
<evidence type="ECO:0000313" key="2">
    <source>
        <dbReference type="EMBL" id="GHB09645.1"/>
    </source>
</evidence>
<dbReference type="SUPFAM" id="SSF51197">
    <property type="entry name" value="Clavaminate synthase-like"/>
    <property type="match status" value="1"/>
</dbReference>
<dbReference type="RefSeq" id="WP_189442911.1">
    <property type="nucleotide sequence ID" value="NZ_BMZI01000001.1"/>
</dbReference>
<proteinExistence type="predicted"/>
<dbReference type="GO" id="GO:0051213">
    <property type="term" value="F:dioxygenase activity"/>
    <property type="evidence" value="ECO:0007669"/>
    <property type="project" value="UniProtKB-KW"/>
</dbReference>